<evidence type="ECO:0000256" key="1">
    <source>
        <dbReference type="ARBA" id="ARBA00004613"/>
    </source>
</evidence>
<reference evidence="16 17" key="1">
    <citation type="submission" date="2016-04" db="EMBL/GenBank/DDBJ databases">
        <title>A degradative enzymes factory behind the ericoid mycorrhizal symbiosis.</title>
        <authorList>
            <consortium name="DOE Joint Genome Institute"/>
            <person name="Martino E."/>
            <person name="Morin E."/>
            <person name="Grelet G."/>
            <person name="Kuo A."/>
            <person name="Kohler A."/>
            <person name="Daghino S."/>
            <person name="Barry K."/>
            <person name="Choi C."/>
            <person name="Cichocki N."/>
            <person name="Clum A."/>
            <person name="Copeland A."/>
            <person name="Hainaut M."/>
            <person name="Haridas S."/>
            <person name="Labutti K."/>
            <person name="Lindquist E."/>
            <person name="Lipzen A."/>
            <person name="Khouja H.-R."/>
            <person name="Murat C."/>
            <person name="Ohm R."/>
            <person name="Olson A."/>
            <person name="Spatafora J."/>
            <person name="Veneault-Fourrey C."/>
            <person name="Henrissat B."/>
            <person name="Grigoriev I."/>
            <person name="Martin F."/>
            <person name="Perotto S."/>
        </authorList>
    </citation>
    <scope>NUCLEOTIDE SEQUENCE [LARGE SCALE GENOMIC DNA]</scope>
    <source>
        <strain evidence="16 17">F</strain>
    </source>
</reference>
<feature type="chain" id="PRO_5014354823" evidence="15">
    <location>
        <begin position="22"/>
        <end position="413"/>
    </location>
</feature>
<feature type="active site" evidence="13">
    <location>
        <position position="256"/>
    </location>
</feature>
<proteinExistence type="inferred from homology"/>
<evidence type="ECO:0000256" key="4">
    <source>
        <dbReference type="ARBA" id="ARBA00022729"/>
    </source>
</evidence>
<protein>
    <submittedName>
        <fullName evidence="16">Glycoside hydrolase family 28 protein</fullName>
    </submittedName>
</protein>
<evidence type="ECO:0000256" key="14">
    <source>
        <dbReference type="RuleBase" id="RU361169"/>
    </source>
</evidence>
<dbReference type="STRING" id="1149755.A0A2J6QUQ3"/>
<evidence type="ECO:0000256" key="5">
    <source>
        <dbReference type="ARBA" id="ARBA00022737"/>
    </source>
</evidence>
<evidence type="ECO:0000256" key="9">
    <source>
        <dbReference type="ARBA" id="ARBA00023295"/>
    </source>
</evidence>
<keyword evidence="9 14" id="KW-0326">Glycosidase</keyword>
<gene>
    <name evidence="16" type="ORF">L207DRAFT_233184</name>
</gene>
<keyword evidence="7" id="KW-0325">Glycoprotein</keyword>
<evidence type="ECO:0000256" key="7">
    <source>
        <dbReference type="ARBA" id="ARBA00023180"/>
    </source>
</evidence>
<evidence type="ECO:0000256" key="15">
    <source>
        <dbReference type="SAM" id="SignalP"/>
    </source>
</evidence>
<keyword evidence="6 14" id="KW-0378">Hydrolase</keyword>
<dbReference type="PANTHER" id="PTHR31736">
    <property type="match status" value="1"/>
</dbReference>
<dbReference type="PROSITE" id="PS00502">
    <property type="entry name" value="POLYGALACTURONASE"/>
    <property type="match status" value="1"/>
</dbReference>
<keyword evidence="8" id="KW-0119">Carbohydrate metabolism</keyword>
<dbReference type="Pfam" id="PF00295">
    <property type="entry name" value="Glyco_hydro_28"/>
    <property type="match status" value="1"/>
</dbReference>
<dbReference type="GO" id="GO:0071555">
    <property type="term" value="P:cell wall organization"/>
    <property type="evidence" value="ECO:0007669"/>
    <property type="project" value="UniProtKB-KW"/>
</dbReference>
<accession>A0A2J6QUQ3</accession>
<evidence type="ECO:0000313" key="16">
    <source>
        <dbReference type="EMBL" id="PMD29988.1"/>
    </source>
</evidence>
<organism evidence="16 17">
    <name type="scientific">Hyaloscypha variabilis (strain UAMH 11265 / GT02V1 / F)</name>
    <name type="common">Meliniomyces variabilis</name>
    <dbReference type="NCBI Taxonomy" id="1149755"/>
    <lineage>
        <taxon>Eukaryota</taxon>
        <taxon>Fungi</taxon>
        <taxon>Dikarya</taxon>
        <taxon>Ascomycota</taxon>
        <taxon>Pezizomycotina</taxon>
        <taxon>Leotiomycetes</taxon>
        <taxon>Helotiales</taxon>
        <taxon>Hyaloscyphaceae</taxon>
        <taxon>Hyaloscypha</taxon>
        <taxon>Hyaloscypha variabilis</taxon>
    </lineage>
</organism>
<dbReference type="AlphaFoldDB" id="A0A2J6QUQ3"/>
<evidence type="ECO:0000256" key="3">
    <source>
        <dbReference type="ARBA" id="ARBA00022525"/>
    </source>
</evidence>
<dbReference type="SUPFAM" id="SSF51126">
    <property type="entry name" value="Pectin lyase-like"/>
    <property type="match status" value="1"/>
</dbReference>
<dbReference type="EMBL" id="KZ613970">
    <property type="protein sequence ID" value="PMD29988.1"/>
    <property type="molecule type" value="Genomic_DNA"/>
</dbReference>
<dbReference type="Gene3D" id="2.160.20.10">
    <property type="entry name" value="Single-stranded right-handed beta-helix, Pectin lyase-like"/>
    <property type="match status" value="1"/>
</dbReference>
<comment type="subcellular location">
    <subcellularLocation>
        <location evidence="1">Secreted</location>
    </subcellularLocation>
</comment>
<dbReference type="InterPro" id="IPR011050">
    <property type="entry name" value="Pectin_lyase_fold/virulence"/>
</dbReference>
<name>A0A2J6QUQ3_HYAVF</name>
<evidence type="ECO:0000256" key="2">
    <source>
        <dbReference type="ARBA" id="ARBA00008834"/>
    </source>
</evidence>
<dbReference type="GO" id="GO:0045490">
    <property type="term" value="P:pectin catabolic process"/>
    <property type="evidence" value="ECO:0007669"/>
    <property type="project" value="UniProtKB-ARBA"/>
</dbReference>
<feature type="signal peptide" evidence="15">
    <location>
        <begin position="1"/>
        <end position="21"/>
    </location>
</feature>
<evidence type="ECO:0000256" key="6">
    <source>
        <dbReference type="ARBA" id="ARBA00022801"/>
    </source>
</evidence>
<dbReference type="InterPro" id="IPR012334">
    <property type="entry name" value="Pectin_lyas_fold"/>
</dbReference>
<dbReference type="SMART" id="SM00710">
    <property type="entry name" value="PbH1"/>
    <property type="match status" value="5"/>
</dbReference>
<comment type="function">
    <text evidence="12">Pectinolytic enzyme involved in the degradation of xylogalacturonan (xga), a galacturonan backbone heavily substituted with xylose, and which is one important component of the hairy regions of pectin. Activity requires a galacturonic acid backbone substituted with xylose.</text>
</comment>
<dbReference type="PANTHER" id="PTHR31736:SF9">
    <property type="entry name" value="ENDO-XYLOGALACTURONAN HYDROLASE A-RELATED"/>
    <property type="match status" value="1"/>
</dbReference>
<dbReference type="GO" id="GO:0004650">
    <property type="term" value="F:polygalacturonase activity"/>
    <property type="evidence" value="ECO:0007669"/>
    <property type="project" value="InterPro"/>
</dbReference>
<dbReference type="InterPro" id="IPR006626">
    <property type="entry name" value="PbH1"/>
</dbReference>
<keyword evidence="3" id="KW-0964">Secreted</keyword>
<dbReference type="GO" id="GO:0005576">
    <property type="term" value="C:extracellular region"/>
    <property type="evidence" value="ECO:0007669"/>
    <property type="project" value="UniProtKB-SubCell"/>
</dbReference>
<sequence>MTFSKASLLALAFSFASSVLALPSPSPVENTPSRTLNKRVETCTPFNGGSSSVDDTPAIEFSISQCGDGGIIVIPAGYTFYLNTALTFAGCVGCDFQIEGTIMASDDTSYWSTQTNIISVDSITGAQIHSVTGTGVINGNGQAAWDAFAADAIARPTLFSVEGTSSNIQVYDLTVQNPPNVFFTVSSGSTSIHYSGLTMTAVSTSSNPAANTDGFDINGSTVSVTDTKITNDDDCIAFKPGANLVTVSGITCTGSHGISIGSLGSSAGVTDTVKNIYVSDVIMVSSTKAAGIKLYPGGDAYGSALVSNVTFTDFTVDASGYAFQIQSCYNQDAAYCAEYPSTAKLEGIYVENFSGTTSTKYEPDVANINCPADGLCDVYFSGMSVNSPEGTGVYLCADSSTVTGITCVAGASG</sequence>
<evidence type="ECO:0000256" key="8">
    <source>
        <dbReference type="ARBA" id="ARBA00023277"/>
    </source>
</evidence>
<evidence type="ECO:0000256" key="12">
    <source>
        <dbReference type="ARBA" id="ARBA00037278"/>
    </source>
</evidence>
<keyword evidence="17" id="KW-1185">Reference proteome</keyword>
<dbReference type="InterPro" id="IPR000743">
    <property type="entry name" value="Glyco_hydro_28"/>
</dbReference>
<dbReference type="OrthoDB" id="187139at2759"/>
<evidence type="ECO:0000256" key="11">
    <source>
        <dbReference type="ARBA" id="ARBA00023326"/>
    </source>
</evidence>
<evidence type="ECO:0000256" key="10">
    <source>
        <dbReference type="ARBA" id="ARBA00023316"/>
    </source>
</evidence>
<comment type="similarity">
    <text evidence="2 14">Belongs to the glycosyl hydrolase 28 family.</text>
</comment>
<keyword evidence="4 15" id="KW-0732">Signal</keyword>
<evidence type="ECO:0000313" key="17">
    <source>
        <dbReference type="Proteomes" id="UP000235786"/>
    </source>
</evidence>
<dbReference type="Proteomes" id="UP000235786">
    <property type="component" value="Unassembled WGS sequence"/>
</dbReference>
<keyword evidence="5" id="KW-0677">Repeat</keyword>
<keyword evidence="10" id="KW-0961">Cell wall biogenesis/degradation</keyword>
<keyword evidence="11" id="KW-0624">Polysaccharide degradation</keyword>
<evidence type="ECO:0000256" key="13">
    <source>
        <dbReference type="PROSITE-ProRule" id="PRU10052"/>
    </source>
</evidence>